<reference evidence="4" key="1">
    <citation type="submission" date="2016-01" db="EMBL/GenBank/DDBJ databases">
        <title>Genome sequencing of Roseivirga ehrenbergii KMM 6017.</title>
        <authorList>
            <person name="Selvaratnam C."/>
            <person name="Thevarajoo S."/>
            <person name="Goh K.M."/>
            <person name="Ee R."/>
            <person name="Chan K.-G."/>
            <person name="Chong C.S."/>
        </authorList>
    </citation>
    <scope>NUCLEOTIDE SEQUENCE [LARGE SCALE GENOMIC DNA]</scope>
    <source>
        <strain evidence="4">KMM 6017</strain>
    </source>
</reference>
<name>A0A150XTI0_ROSEK</name>
<proteinExistence type="inferred from homology"/>
<dbReference type="Pfam" id="PF03960">
    <property type="entry name" value="ArsC"/>
    <property type="match status" value="1"/>
</dbReference>
<comment type="caution">
    <text evidence="4">The sequence shown here is derived from an EMBL/GenBank/DDBJ whole genome shotgun (WGS) entry which is preliminary data.</text>
</comment>
<dbReference type="InterPro" id="IPR006659">
    <property type="entry name" value="Arsenate_reductase"/>
</dbReference>
<dbReference type="Gene3D" id="3.40.30.10">
    <property type="entry name" value="Glutaredoxin"/>
    <property type="match status" value="1"/>
</dbReference>
<keyword evidence="2" id="KW-0560">Oxidoreductase</keyword>
<evidence type="ECO:0000256" key="1">
    <source>
        <dbReference type="ARBA" id="ARBA00007198"/>
    </source>
</evidence>
<keyword evidence="5" id="KW-1185">Reference proteome</keyword>
<dbReference type="PANTHER" id="PTHR30041:SF4">
    <property type="entry name" value="ARSENATE REDUCTASE"/>
    <property type="match status" value="1"/>
</dbReference>
<organism evidence="4 5">
    <name type="scientific">Roseivirga ehrenbergii (strain DSM 102268 / JCM 13514 / KCTC 12282 / NCIMB 14502 / KMM 6017)</name>
    <dbReference type="NCBI Taxonomy" id="279360"/>
    <lineage>
        <taxon>Bacteria</taxon>
        <taxon>Pseudomonadati</taxon>
        <taxon>Bacteroidota</taxon>
        <taxon>Cytophagia</taxon>
        <taxon>Cytophagales</taxon>
        <taxon>Roseivirgaceae</taxon>
        <taxon>Roseivirga</taxon>
    </lineage>
</organism>
<dbReference type="GO" id="GO:0008794">
    <property type="term" value="F:arsenate reductase (glutaredoxin) activity"/>
    <property type="evidence" value="ECO:0007669"/>
    <property type="project" value="InterPro"/>
</dbReference>
<comment type="similarity">
    <text evidence="1 3">Belongs to the ArsC family.</text>
</comment>
<protein>
    <submittedName>
        <fullName evidence="4">Arsenate reductase</fullName>
    </submittedName>
</protein>
<dbReference type="EMBL" id="LQZQ01000001">
    <property type="protein sequence ID" value="KYG81922.1"/>
    <property type="molecule type" value="Genomic_DNA"/>
</dbReference>
<dbReference type="RefSeq" id="WP_062587602.1">
    <property type="nucleotide sequence ID" value="NZ_LQZQ01000001.1"/>
</dbReference>
<gene>
    <name evidence="4" type="ORF">MB14_00570</name>
</gene>
<dbReference type="InterPro" id="IPR036249">
    <property type="entry name" value="Thioredoxin-like_sf"/>
</dbReference>
<sequence length="113" mass="13059">MLKIYHNPRCQKSRQTLQLIEESGEMLTIVEYLKETPSEDQLREILKKLGMKAEEIVRKSEAVYKEQFKGKTLSEDEWIAAMVEYPSLIERPIVVKGDKAVLGRPPENVKSLL</sequence>
<dbReference type="InterPro" id="IPR006660">
    <property type="entry name" value="Arsenate_reductase-like"/>
</dbReference>
<dbReference type="AlphaFoldDB" id="A0A150XTI0"/>
<dbReference type="SUPFAM" id="SSF52833">
    <property type="entry name" value="Thioredoxin-like"/>
    <property type="match status" value="1"/>
</dbReference>
<dbReference type="CDD" id="cd03034">
    <property type="entry name" value="ArsC_ArsC"/>
    <property type="match status" value="1"/>
</dbReference>
<dbReference type="Proteomes" id="UP000075583">
    <property type="component" value="Unassembled WGS sequence"/>
</dbReference>
<evidence type="ECO:0000313" key="5">
    <source>
        <dbReference type="Proteomes" id="UP000075583"/>
    </source>
</evidence>
<evidence type="ECO:0000313" key="4">
    <source>
        <dbReference type="EMBL" id="KYG81922.1"/>
    </source>
</evidence>
<dbReference type="OrthoDB" id="9808142at2"/>
<evidence type="ECO:0000256" key="2">
    <source>
        <dbReference type="ARBA" id="ARBA00023002"/>
    </source>
</evidence>
<dbReference type="STRING" id="279360.MB14_00570"/>
<dbReference type="NCBIfam" id="TIGR00014">
    <property type="entry name" value="arsC"/>
    <property type="match status" value="1"/>
</dbReference>
<accession>A0A150XTI0</accession>
<evidence type="ECO:0000256" key="3">
    <source>
        <dbReference type="PROSITE-ProRule" id="PRU01282"/>
    </source>
</evidence>
<dbReference type="PROSITE" id="PS51353">
    <property type="entry name" value="ARSC"/>
    <property type="match status" value="1"/>
</dbReference>
<dbReference type="PANTHER" id="PTHR30041">
    <property type="entry name" value="ARSENATE REDUCTASE"/>
    <property type="match status" value="1"/>
</dbReference>